<feature type="transmembrane region" description="Helical" evidence="6">
    <location>
        <begin position="113"/>
        <end position="139"/>
    </location>
</feature>
<evidence type="ECO:0000259" key="7">
    <source>
        <dbReference type="Pfam" id="PF20684"/>
    </source>
</evidence>
<comment type="subcellular location">
    <subcellularLocation>
        <location evidence="1">Membrane</location>
        <topology evidence="1">Multi-pass membrane protein</topology>
    </subcellularLocation>
</comment>
<dbReference type="InterPro" id="IPR049326">
    <property type="entry name" value="Rhodopsin_dom_fungi"/>
</dbReference>
<evidence type="ECO:0000256" key="2">
    <source>
        <dbReference type="ARBA" id="ARBA00022692"/>
    </source>
</evidence>
<evidence type="ECO:0000256" key="1">
    <source>
        <dbReference type="ARBA" id="ARBA00004141"/>
    </source>
</evidence>
<keyword evidence="2 6" id="KW-0812">Transmembrane</keyword>
<evidence type="ECO:0000256" key="6">
    <source>
        <dbReference type="SAM" id="Phobius"/>
    </source>
</evidence>
<feature type="transmembrane region" description="Helical" evidence="6">
    <location>
        <begin position="233"/>
        <end position="255"/>
    </location>
</feature>
<protein>
    <recommendedName>
        <fullName evidence="7">Rhodopsin domain-containing protein</fullName>
    </recommendedName>
</protein>
<dbReference type="EMBL" id="KZ826125">
    <property type="protein sequence ID" value="PYH88112.1"/>
    <property type="molecule type" value="Genomic_DNA"/>
</dbReference>
<evidence type="ECO:0000313" key="8">
    <source>
        <dbReference type="EMBL" id="PYH88112.1"/>
    </source>
</evidence>
<keyword evidence="4 6" id="KW-0472">Membrane</keyword>
<keyword evidence="3 6" id="KW-1133">Transmembrane helix</keyword>
<name>A0A319EAK2_9EURO</name>
<dbReference type="Pfam" id="PF20684">
    <property type="entry name" value="Fung_rhodopsin"/>
    <property type="match status" value="1"/>
</dbReference>
<dbReference type="GO" id="GO:0016020">
    <property type="term" value="C:membrane"/>
    <property type="evidence" value="ECO:0007669"/>
    <property type="project" value="UniProtKB-SubCell"/>
</dbReference>
<feature type="domain" description="Rhodopsin" evidence="7">
    <location>
        <begin position="21"/>
        <end position="262"/>
    </location>
</feature>
<dbReference type="InterPro" id="IPR052337">
    <property type="entry name" value="SAT4-like"/>
</dbReference>
<sequence>MLQGEAIILSFSIVATLFMSLRMYTKVFVIRQMRYSDYSMIFAWAIVMGFMVPAWLLNTENPGLNQWDITMQRFINSLYYFHAGSIVYGLCCFFVKMSLLLQLLEIFGQQRGGFFWTCHSLLWVNFVFYVICTFLEIFACQPMAKNWNVLITTGHCLNTRLINVVASSINSASDLIILVLPQTRIWSLNMPFSRKITVSAVFLIGLLACTSSIVRLAYAILLNESSNDNNIAYYSFMAGCWTIPELTIGIIIGCLPSMPKLAKNIRQNKQVGRLVDSLQGLLSTNSTYGSRHRRSVLPGSHKLVERVEVTPKKNPDMYPLTTCQSQSDNREWELESH</sequence>
<accession>A0A319EAK2</accession>
<feature type="transmembrane region" description="Helical" evidence="6">
    <location>
        <begin position="37"/>
        <end position="57"/>
    </location>
</feature>
<gene>
    <name evidence="8" type="ORF">BO71DRAFT_404108</name>
</gene>
<keyword evidence="9" id="KW-1185">Reference proteome</keyword>
<feature type="transmembrane region" description="Helical" evidence="6">
    <location>
        <begin position="6"/>
        <end position="25"/>
    </location>
</feature>
<evidence type="ECO:0000256" key="3">
    <source>
        <dbReference type="ARBA" id="ARBA00022989"/>
    </source>
</evidence>
<dbReference type="AlphaFoldDB" id="A0A319EAK2"/>
<dbReference type="OrthoDB" id="4682787at2759"/>
<comment type="similarity">
    <text evidence="5">Belongs to the SAT4 family.</text>
</comment>
<feature type="transmembrane region" description="Helical" evidence="6">
    <location>
        <begin position="159"/>
        <end position="180"/>
    </location>
</feature>
<dbReference type="PANTHER" id="PTHR33048:SF47">
    <property type="entry name" value="INTEGRAL MEMBRANE PROTEIN-RELATED"/>
    <property type="match status" value="1"/>
</dbReference>
<dbReference type="STRING" id="1448320.A0A319EAK2"/>
<dbReference type="VEuPathDB" id="FungiDB:BO71DRAFT_404108"/>
<evidence type="ECO:0000256" key="5">
    <source>
        <dbReference type="ARBA" id="ARBA00038359"/>
    </source>
</evidence>
<evidence type="ECO:0000256" key="4">
    <source>
        <dbReference type="ARBA" id="ARBA00023136"/>
    </source>
</evidence>
<reference evidence="8 9" key="1">
    <citation type="submission" date="2018-02" db="EMBL/GenBank/DDBJ databases">
        <title>The genomes of Aspergillus section Nigri reveals drivers in fungal speciation.</title>
        <authorList>
            <consortium name="DOE Joint Genome Institute"/>
            <person name="Vesth T.C."/>
            <person name="Nybo J."/>
            <person name="Theobald S."/>
            <person name="Brandl J."/>
            <person name="Frisvad J.C."/>
            <person name="Nielsen K.F."/>
            <person name="Lyhne E.K."/>
            <person name="Kogle M.E."/>
            <person name="Kuo A."/>
            <person name="Riley R."/>
            <person name="Clum A."/>
            <person name="Nolan M."/>
            <person name="Lipzen A."/>
            <person name="Salamov A."/>
            <person name="Henrissat B."/>
            <person name="Wiebenga A."/>
            <person name="De vries R.P."/>
            <person name="Grigoriev I.V."/>
            <person name="Mortensen U.H."/>
            <person name="Andersen M.R."/>
            <person name="Baker S.E."/>
        </authorList>
    </citation>
    <scope>NUCLEOTIDE SEQUENCE [LARGE SCALE GENOMIC DNA]</scope>
    <source>
        <strain evidence="8 9">CBS 707.79</strain>
    </source>
</reference>
<dbReference type="PANTHER" id="PTHR33048">
    <property type="entry name" value="PTH11-LIKE INTEGRAL MEMBRANE PROTEIN (AFU_ORTHOLOGUE AFUA_5G11245)"/>
    <property type="match status" value="1"/>
</dbReference>
<feature type="transmembrane region" description="Helical" evidence="6">
    <location>
        <begin position="77"/>
        <end position="101"/>
    </location>
</feature>
<feature type="transmembrane region" description="Helical" evidence="6">
    <location>
        <begin position="200"/>
        <end position="221"/>
    </location>
</feature>
<proteinExistence type="inferred from homology"/>
<dbReference type="Proteomes" id="UP000247810">
    <property type="component" value="Unassembled WGS sequence"/>
</dbReference>
<organism evidence="8 9">
    <name type="scientific">Aspergillus ellipticus CBS 707.79</name>
    <dbReference type="NCBI Taxonomy" id="1448320"/>
    <lineage>
        <taxon>Eukaryota</taxon>
        <taxon>Fungi</taxon>
        <taxon>Dikarya</taxon>
        <taxon>Ascomycota</taxon>
        <taxon>Pezizomycotina</taxon>
        <taxon>Eurotiomycetes</taxon>
        <taxon>Eurotiomycetidae</taxon>
        <taxon>Eurotiales</taxon>
        <taxon>Aspergillaceae</taxon>
        <taxon>Aspergillus</taxon>
        <taxon>Aspergillus subgen. Circumdati</taxon>
    </lineage>
</organism>
<evidence type="ECO:0000313" key="9">
    <source>
        <dbReference type="Proteomes" id="UP000247810"/>
    </source>
</evidence>